<feature type="compositionally biased region" description="Low complexity" evidence="1">
    <location>
        <begin position="113"/>
        <end position="133"/>
    </location>
</feature>
<sequence>MAAPAPAVKRVVSPAPVAIDAPAFRRPILTRKRVALPLVGFAATFAFVSGSLINPLSGAYASTASGTDVATPAVATRIAGQNYQVTATGGPSASRDSYTVNYTPPVVKKATVKATTTSTSSATTTTTATAPVAGTPDPGSAQAIGAQMVAARGWGTDQYNCLVSLWNKESGWNVYASNPSGAYGIPQALPGSKMSSAGADWQTSAATQITWGLGYIQGHYGTPCAAWAHSEADNWY</sequence>
<dbReference type="Proteomes" id="UP000280008">
    <property type="component" value="Unassembled WGS sequence"/>
</dbReference>
<dbReference type="InterPro" id="IPR023346">
    <property type="entry name" value="Lysozyme-like_dom_sf"/>
</dbReference>
<protein>
    <recommendedName>
        <fullName evidence="5">Transglycosylase-like protein with SLT domain</fullName>
    </recommendedName>
</protein>
<evidence type="ECO:0000313" key="3">
    <source>
        <dbReference type="EMBL" id="RKR73703.1"/>
    </source>
</evidence>
<proteinExistence type="predicted"/>
<evidence type="ECO:0000313" key="4">
    <source>
        <dbReference type="Proteomes" id="UP000280008"/>
    </source>
</evidence>
<dbReference type="SUPFAM" id="SSF53955">
    <property type="entry name" value="Lysozyme-like"/>
    <property type="match status" value="1"/>
</dbReference>
<keyword evidence="4" id="KW-1185">Reference proteome</keyword>
<evidence type="ECO:0000256" key="2">
    <source>
        <dbReference type="SAM" id="Phobius"/>
    </source>
</evidence>
<dbReference type="AlphaFoldDB" id="A0A495ICH3"/>
<feature type="region of interest" description="Disordered" evidence="1">
    <location>
        <begin position="113"/>
        <end position="137"/>
    </location>
</feature>
<comment type="caution">
    <text evidence="3">The sequence shown here is derived from an EMBL/GenBank/DDBJ whole genome shotgun (WGS) entry which is preliminary data.</text>
</comment>
<evidence type="ECO:0000256" key="1">
    <source>
        <dbReference type="SAM" id="MobiDB-lite"/>
    </source>
</evidence>
<accession>A0A495ICH3</accession>
<dbReference type="EMBL" id="RBKS01000001">
    <property type="protein sequence ID" value="RKR73703.1"/>
    <property type="molecule type" value="Genomic_DNA"/>
</dbReference>
<keyword evidence="2" id="KW-0812">Transmembrane</keyword>
<gene>
    <name evidence="3" type="ORF">C8E83_0798</name>
</gene>
<organism evidence="3 4">
    <name type="scientific">Frondihabitans australicus</name>
    <dbReference type="NCBI Taxonomy" id="386892"/>
    <lineage>
        <taxon>Bacteria</taxon>
        <taxon>Bacillati</taxon>
        <taxon>Actinomycetota</taxon>
        <taxon>Actinomycetes</taxon>
        <taxon>Micrococcales</taxon>
        <taxon>Microbacteriaceae</taxon>
        <taxon>Frondihabitans</taxon>
    </lineage>
</organism>
<keyword evidence="2" id="KW-0472">Membrane</keyword>
<name>A0A495ICH3_9MICO</name>
<keyword evidence="2" id="KW-1133">Transmembrane helix</keyword>
<reference evidence="3 4" key="1">
    <citation type="submission" date="2018-10" db="EMBL/GenBank/DDBJ databases">
        <title>Sequencing the genomes of 1000 actinobacteria strains.</title>
        <authorList>
            <person name="Klenk H.-P."/>
        </authorList>
    </citation>
    <scope>NUCLEOTIDE SEQUENCE [LARGE SCALE GENOMIC DNA]</scope>
    <source>
        <strain evidence="3 4">DSM 17894</strain>
    </source>
</reference>
<feature type="transmembrane region" description="Helical" evidence="2">
    <location>
        <begin position="34"/>
        <end position="53"/>
    </location>
</feature>
<evidence type="ECO:0008006" key="5">
    <source>
        <dbReference type="Google" id="ProtNLM"/>
    </source>
</evidence>